<sequence>MGPDLALAIQGCVADSTALLVELKKKINASGIFKEKCEALGTQAKILVHLLDKHRDAVTTLRRVGQITACLNRIDAFVSGIKQCKFHDQDLKKFWTHEYLSLTCDILTNKSVFLVESVTEILFREDLVIKQLGSKLKPQGSLKETVLYLQASVKLVQGGKPDCFSSASVVELLPEFQEKDFTFALESKDGLIKRGTVNGGCRIVCYKFELTGSMPELLKIYNSIQAGAYVQRLFGTVKLNEKYYVVMQDLEGGKTLASACKDGSLPDTPLARVSLAYDIVKTMAWYHNVQLLLKPISDHTIALKKLSSGRLAPFLTKLQNSTYCDVRYDAPEYETLGEHTTYTNIWSLGIIIWQCLTGLVPYNISTKVGPGDKNYAKLRKALDKATPPGDVNARGLSRFKSLRDLVEQCWSKNPMLRPTAASAADVLLDLRAQLSMSAPNAPGGAAKAKQASKPKGKATGKKDEPRQPNNNTGEVKTKNADKNDADKLDHRKIEEAMNEALAVVVHARQLNEDKQAFQQSDKYLSTEQFRLLSDKGGDRSPVENFLIGAVIFWNVCDVVQEEIESARVVGLTLSDEGMRANAAIAYLQSAAETGYAEAYLELFKAHATLAREFRSKRF</sequence>
<dbReference type="InterPro" id="IPR011009">
    <property type="entry name" value="Kinase-like_dom_sf"/>
</dbReference>
<protein>
    <recommendedName>
        <fullName evidence="2">Protein kinase domain-containing protein</fullName>
    </recommendedName>
</protein>
<feature type="region of interest" description="Disordered" evidence="1">
    <location>
        <begin position="438"/>
        <end position="485"/>
    </location>
</feature>
<reference evidence="3 4" key="1">
    <citation type="submission" date="2017-02" db="EMBL/GenBank/DDBJ databases">
        <title>Genomes of Trichoderma spp. with biocontrol activity.</title>
        <authorList>
            <person name="Gardiner D."/>
            <person name="Kazan K."/>
            <person name="Vos C."/>
            <person name="Harvey P."/>
        </authorList>
    </citation>
    <scope>NUCLEOTIDE SEQUENCE [LARGE SCALE GENOMIC DNA]</scope>
    <source>
        <strain evidence="3 4">Tr1</strain>
    </source>
</reference>
<dbReference type="PROSITE" id="PS50011">
    <property type="entry name" value="PROTEIN_KINASE_DOM"/>
    <property type="match status" value="1"/>
</dbReference>
<accession>A0A2K0URY0</accession>
<dbReference type="EMBL" id="MTYI01000004">
    <property type="protein sequence ID" value="PNP60526.1"/>
    <property type="molecule type" value="Genomic_DNA"/>
</dbReference>
<dbReference type="InterPro" id="IPR000719">
    <property type="entry name" value="Prot_kinase_dom"/>
</dbReference>
<evidence type="ECO:0000313" key="3">
    <source>
        <dbReference type="EMBL" id="PNP60526.1"/>
    </source>
</evidence>
<feature type="compositionally biased region" description="Basic and acidic residues" evidence="1">
    <location>
        <begin position="475"/>
        <end position="485"/>
    </location>
</feature>
<dbReference type="Gene3D" id="1.10.510.10">
    <property type="entry name" value="Transferase(Phosphotransferase) domain 1"/>
    <property type="match status" value="1"/>
</dbReference>
<comment type="caution">
    <text evidence="3">The sequence shown here is derived from an EMBL/GenBank/DDBJ whole genome shotgun (WGS) entry which is preliminary data.</text>
</comment>
<dbReference type="GO" id="GO:0004674">
    <property type="term" value="F:protein serine/threonine kinase activity"/>
    <property type="evidence" value="ECO:0007669"/>
    <property type="project" value="TreeGrafter"/>
</dbReference>
<feature type="compositionally biased region" description="Low complexity" evidence="1">
    <location>
        <begin position="438"/>
        <end position="449"/>
    </location>
</feature>
<evidence type="ECO:0000256" key="1">
    <source>
        <dbReference type="SAM" id="MobiDB-lite"/>
    </source>
</evidence>
<name>A0A2K0URY0_TRIHA</name>
<organism evidence="3 4">
    <name type="scientific">Trichoderma harzianum</name>
    <name type="common">Hypocrea lixii</name>
    <dbReference type="NCBI Taxonomy" id="5544"/>
    <lineage>
        <taxon>Eukaryota</taxon>
        <taxon>Fungi</taxon>
        <taxon>Dikarya</taxon>
        <taxon>Ascomycota</taxon>
        <taxon>Pezizomycotina</taxon>
        <taxon>Sordariomycetes</taxon>
        <taxon>Hypocreomycetidae</taxon>
        <taxon>Hypocreales</taxon>
        <taxon>Hypocreaceae</taxon>
        <taxon>Trichoderma</taxon>
    </lineage>
</organism>
<dbReference type="SUPFAM" id="SSF56112">
    <property type="entry name" value="Protein kinase-like (PK-like)"/>
    <property type="match status" value="1"/>
</dbReference>
<evidence type="ECO:0000313" key="4">
    <source>
        <dbReference type="Proteomes" id="UP000236290"/>
    </source>
</evidence>
<dbReference type="GO" id="GO:0005524">
    <property type="term" value="F:ATP binding"/>
    <property type="evidence" value="ECO:0007669"/>
    <property type="project" value="InterPro"/>
</dbReference>
<dbReference type="Proteomes" id="UP000236290">
    <property type="component" value="Unassembled WGS sequence"/>
</dbReference>
<dbReference type="PANTHER" id="PTHR44329">
    <property type="entry name" value="SERINE/THREONINE-PROTEIN KINASE TNNI3K-RELATED"/>
    <property type="match status" value="1"/>
</dbReference>
<feature type="domain" description="Protein kinase" evidence="2">
    <location>
        <begin position="149"/>
        <end position="428"/>
    </location>
</feature>
<dbReference type="AlphaFoldDB" id="A0A2K0URY0"/>
<feature type="compositionally biased region" description="Basic residues" evidence="1">
    <location>
        <begin position="450"/>
        <end position="459"/>
    </location>
</feature>
<dbReference type="Pfam" id="PF00069">
    <property type="entry name" value="Pkinase"/>
    <property type="match status" value="1"/>
</dbReference>
<proteinExistence type="predicted"/>
<dbReference type="OrthoDB" id="4062651at2759"/>
<dbReference type="SMART" id="SM00220">
    <property type="entry name" value="S_TKc"/>
    <property type="match status" value="1"/>
</dbReference>
<dbReference type="InterPro" id="IPR051681">
    <property type="entry name" value="Ser/Thr_Kinases-Pseudokinases"/>
</dbReference>
<evidence type="ECO:0000259" key="2">
    <source>
        <dbReference type="PROSITE" id="PS50011"/>
    </source>
</evidence>
<gene>
    <name evidence="3" type="ORF">THARTR1_00550</name>
</gene>